<evidence type="ECO:0000256" key="4">
    <source>
        <dbReference type="ARBA" id="ARBA00023125"/>
    </source>
</evidence>
<evidence type="ECO:0000313" key="9">
    <source>
        <dbReference type="EMBL" id="KAA2212057.1"/>
    </source>
</evidence>
<accession>A0A5B2TC27</accession>
<dbReference type="SMART" id="SM00448">
    <property type="entry name" value="REC"/>
    <property type="match status" value="1"/>
</dbReference>
<dbReference type="SUPFAM" id="SSF52172">
    <property type="entry name" value="CheY-like"/>
    <property type="match status" value="1"/>
</dbReference>
<sequence length="225" mass="23648">MEKGNMAVEQHLRRRVHVIDDDDAVRRAVAMLLRSAGMDAETYPSGAAFLDALPVSGCADTGCILTDVRMPGLDGLELLRRLKALGVQAPVVIMTAHGDIATAVQAMKAGAADFVEKPFDDSALLDTIEAACGRSELPGAAGAASESASRIAELSAREREVLELLMTGKQNKEVARKLGLSPRTIELHRARMLAKLGVGSLAEAVRLAVQAGLGSPAEDRTPEAG</sequence>
<evidence type="ECO:0000313" key="10">
    <source>
        <dbReference type="Proteomes" id="UP000322110"/>
    </source>
</evidence>
<dbReference type="PROSITE" id="PS50043">
    <property type="entry name" value="HTH_LUXR_2"/>
    <property type="match status" value="1"/>
</dbReference>
<dbReference type="InterPro" id="IPR011006">
    <property type="entry name" value="CheY-like_superfamily"/>
</dbReference>
<dbReference type="GO" id="GO:0006355">
    <property type="term" value="P:regulation of DNA-templated transcription"/>
    <property type="evidence" value="ECO:0007669"/>
    <property type="project" value="InterPro"/>
</dbReference>
<dbReference type="AlphaFoldDB" id="A0A5B2TC27"/>
<dbReference type="OrthoDB" id="9782655at2"/>
<dbReference type="InterPro" id="IPR036388">
    <property type="entry name" value="WH-like_DNA-bd_sf"/>
</dbReference>
<dbReference type="Gene3D" id="3.40.50.2300">
    <property type="match status" value="1"/>
</dbReference>
<feature type="modified residue" description="4-aspartylphosphate" evidence="6">
    <location>
        <position position="67"/>
    </location>
</feature>
<dbReference type="PROSITE" id="PS00622">
    <property type="entry name" value="HTH_LUXR_1"/>
    <property type="match status" value="1"/>
</dbReference>
<dbReference type="PRINTS" id="PR00038">
    <property type="entry name" value="HTHLUXR"/>
</dbReference>
<dbReference type="EMBL" id="VUKA01000012">
    <property type="protein sequence ID" value="KAA2212057.1"/>
    <property type="molecule type" value="Genomic_DNA"/>
</dbReference>
<dbReference type="Pfam" id="PF00196">
    <property type="entry name" value="GerE"/>
    <property type="match status" value="1"/>
</dbReference>
<comment type="caution">
    <text evidence="9">The sequence shown here is derived from an EMBL/GenBank/DDBJ whole genome shotgun (WGS) entry which is preliminary data.</text>
</comment>
<dbReference type="InterPro" id="IPR016032">
    <property type="entry name" value="Sig_transdc_resp-reg_C-effctor"/>
</dbReference>
<dbReference type="GO" id="GO:0003677">
    <property type="term" value="F:DNA binding"/>
    <property type="evidence" value="ECO:0007669"/>
    <property type="project" value="UniProtKB-KW"/>
</dbReference>
<evidence type="ECO:0000256" key="3">
    <source>
        <dbReference type="ARBA" id="ARBA00023015"/>
    </source>
</evidence>
<gene>
    <name evidence="9" type="ORF">F0Q34_16940</name>
</gene>
<dbReference type="PANTHER" id="PTHR44688:SF16">
    <property type="entry name" value="DNA-BINDING TRANSCRIPTIONAL ACTIVATOR DEVR_DOSR"/>
    <property type="match status" value="1"/>
</dbReference>
<dbReference type="Gene3D" id="1.10.10.10">
    <property type="entry name" value="Winged helix-like DNA-binding domain superfamily/Winged helix DNA-binding domain"/>
    <property type="match status" value="1"/>
</dbReference>
<keyword evidence="4" id="KW-0238">DNA-binding</keyword>
<reference evidence="9 10" key="1">
    <citation type="journal article" date="2015" name="Int. J. Syst. Evol. Microbiol.">
        <title>Roseomonas oryzae sp. nov., isolated from paddy rhizosphere soil.</title>
        <authorList>
            <person name="Ramaprasad E.V."/>
            <person name="Sasikala Ch."/>
            <person name="Ramana Ch.V."/>
        </authorList>
    </citation>
    <scope>NUCLEOTIDE SEQUENCE [LARGE SCALE GENOMIC DNA]</scope>
    <source>
        <strain evidence="9 10">KCTC 42542</strain>
    </source>
</reference>
<dbReference type="SMART" id="SM00421">
    <property type="entry name" value="HTH_LUXR"/>
    <property type="match status" value="1"/>
</dbReference>
<dbReference type="Pfam" id="PF00072">
    <property type="entry name" value="Response_reg"/>
    <property type="match status" value="1"/>
</dbReference>
<evidence type="ECO:0000259" key="7">
    <source>
        <dbReference type="PROSITE" id="PS50043"/>
    </source>
</evidence>
<dbReference type="CDD" id="cd06170">
    <property type="entry name" value="LuxR_C_like"/>
    <property type="match status" value="1"/>
</dbReference>
<keyword evidence="5" id="KW-0804">Transcription</keyword>
<dbReference type="SUPFAM" id="SSF46894">
    <property type="entry name" value="C-terminal effector domain of the bipartite response regulators"/>
    <property type="match status" value="1"/>
</dbReference>
<organism evidence="9 10">
    <name type="scientific">Teichococcus oryzae</name>
    <dbReference type="NCBI Taxonomy" id="1608942"/>
    <lineage>
        <taxon>Bacteria</taxon>
        <taxon>Pseudomonadati</taxon>
        <taxon>Pseudomonadota</taxon>
        <taxon>Alphaproteobacteria</taxon>
        <taxon>Acetobacterales</taxon>
        <taxon>Roseomonadaceae</taxon>
        <taxon>Roseomonas</taxon>
    </lineage>
</organism>
<keyword evidence="1 6" id="KW-0597">Phosphoprotein</keyword>
<dbReference type="InterPro" id="IPR001789">
    <property type="entry name" value="Sig_transdc_resp-reg_receiver"/>
</dbReference>
<dbReference type="Proteomes" id="UP000322110">
    <property type="component" value="Unassembled WGS sequence"/>
</dbReference>
<proteinExistence type="predicted"/>
<dbReference type="PANTHER" id="PTHR44688">
    <property type="entry name" value="DNA-BINDING TRANSCRIPTIONAL ACTIVATOR DEVR_DOSR"/>
    <property type="match status" value="1"/>
</dbReference>
<dbReference type="CDD" id="cd17537">
    <property type="entry name" value="REC_FixJ"/>
    <property type="match status" value="1"/>
</dbReference>
<evidence type="ECO:0000259" key="8">
    <source>
        <dbReference type="PROSITE" id="PS50110"/>
    </source>
</evidence>
<evidence type="ECO:0000256" key="5">
    <source>
        <dbReference type="ARBA" id="ARBA00023163"/>
    </source>
</evidence>
<name>A0A5B2TC27_9PROT</name>
<protein>
    <submittedName>
        <fullName evidence="9">Response regulator</fullName>
    </submittedName>
</protein>
<keyword evidence="2" id="KW-0902">Two-component regulatory system</keyword>
<dbReference type="PROSITE" id="PS50110">
    <property type="entry name" value="RESPONSE_REGULATORY"/>
    <property type="match status" value="1"/>
</dbReference>
<evidence type="ECO:0000256" key="1">
    <source>
        <dbReference type="ARBA" id="ARBA00022553"/>
    </source>
</evidence>
<dbReference type="GO" id="GO:0000160">
    <property type="term" value="P:phosphorelay signal transduction system"/>
    <property type="evidence" value="ECO:0007669"/>
    <property type="project" value="UniProtKB-KW"/>
</dbReference>
<feature type="domain" description="Response regulatory" evidence="8">
    <location>
        <begin position="15"/>
        <end position="132"/>
    </location>
</feature>
<keyword evidence="10" id="KW-1185">Reference proteome</keyword>
<evidence type="ECO:0000256" key="6">
    <source>
        <dbReference type="PROSITE-ProRule" id="PRU00169"/>
    </source>
</evidence>
<dbReference type="FunFam" id="3.40.50.2300:FF:000018">
    <property type="entry name" value="DNA-binding transcriptional regulator NtrC"/>
    <property type="match status" value="1"/>
</dbReference>
<keyword evidence="3" id="KW-0805">Transcription regulation</keyword>
<feature type="domain" description="HTH luxR-type" evidence="7">
    <location>
        <begin position="147"/>
        <end position="212"/>
    </location>
</feature>
<evidence type="ECO:0000256" key="2">
    <source>
        <dbReference type="ARBA" id="ARBA00023012"/>
    </source>
</evidence>
<dbReference type="InterPro" id="IPR000792">
    <property type="entry name" value="Tscrpt_reg_LuxR_C"/>
</dbReference>